<evidence type="ECO:0000256" key="3">
    <source>
        <dbReference type="ARBA" id="ARBA00022777"/>
    </source>
</evidence>
<keyword evidence="7" id="KW-0727">SH2 domain</keyword>
<organism evidence="13 14">
    <name type="scientific">Bursaphelenchus okinawaensis</name>
    <dbReference type="NCBI Taxonomy" id="465554"/>
    <lineage>
        <taxon>Eukaryota</taxon>
        <taxon>Metazoa</taxon>
        <taxon>Ecdysozoa</taxon>
        <taxon>Nematoda</taxon>
        <taxon>Chromadorea</taxon>
        <taxon>Rhabditida</taxon>
        <taxon>Tylenchina</taxon>
        <taxon>Tylenchomorpha</taxon>
        <taxon>Aphelenchoidea</taxon>
        <taxon>Aphelenchoididae</taxon>
        <taxon>Bursaphelenchus</taxon>
    </lineage>
</organism>
<dbReference type="Gene3D" id="1.10.510.10">
    <property type="entry name" value="Transferase(Phosphotransferase) domain 1"/>
    <property type="match status" value="1"/>
</dbReference>
<feature type="binding site" evidence="8">
    <location>
        <position position="166"/>
    </location>
    <ligand>
        <name>ATP</name>
        <dbReference type="ChEBI" id="CHEBI:30616"/>
    </ligand>
</feature>
<dbReference type="SMART" id="SM00219">
    <property type="entry name" value="TyrKc"/>
    <property type="match status" value="1"/>
</dbReference>
<dbReference type="InterPro" id="IPR020635">
    <property type="entry name" value="Tyr_kinase_cat_dom"/>
</dbReference>
<dbReference type="AlphaFoldDB" id="A0A811LJY1"/>
<dbReference type="PROSITE" id="PS50001">
    <property type="entry name" value="SH2"/>
    <property type="match status" value="1"/>
</dbReference>
<evidence type="ECO:0000259" key="11">
    <source>
        <dbReference type="PROSITE" id="PS50001"/>
    </source>
</evidence>
<dbReference type="InterPro" id="IPR017441">
    <property type="entry name" value="Protein_kinase_ATP_BS"/>
</dbReference>
<reference evidence="13" key="1">
    <citation type="submission" date="2020-09" db="EMBL/GenBank/DDBJ databases">
        <authorList>
            <person name="Kikuchi T."/>
        </authorList>
    </citation>
    <scope>NUCLEOTIDE SEQUENCE</scope>
    <source>
        <strain evidence="13">SH1</strain>
    </source>
</reference>
<comment type="caution">
    <text evidence="13">The sequence shown here is derived from an EMBL/GenBank/DDBJ whole genome shotgun (WGS) entry which is preliminary data.</text>
</comment>
<gene>
    <name evidence="13" type="ORF">BOKJ2_LOCUS12672</name>
</gene>
<dbReference type="InterPro" id="IPR008266">
    <property type="entry name" value="Tyr_kinase_AS"/>
</dbReference>
<dbReference type="CDD" id="cd00192">
    <property type="entry name" value="PTKc"/>
    <property type="match status" value="1"/>
</dbReference>
<protein>
    <recommendedName>
        <fullName evidence="9">Tyrosine-protein kinase</fullName>
        <ecNumber evidence="9">2.7.10.2</ecNumber>
    </recommendedName>
</protein>
<accession>A0A811LJY1</accession>
<dbReference type="InterPro" id="IPR001245">
    <property type="entry name" value="Ser-Thr/Tyr_kinase_cat_dom"/>
</dbReference>
<dbReference type="GO" id="GO:0005524">
    <property type="term" value="F:ATP binding"/>
    <property type="evidence" value="ECO:0007669"/>
    <property type="project" value="UniProtKB-UniRule"/>
</dbReference>
<evidence type="ECO:0000256" key="6">
    <source>
        <dbReference type="ARBA" id="ARBA00051245"/>
    </source>
</evidence>
<name>A0A811LJY1_9BILA</name>
<evidence type="ECO:0000256" key="5">
    <source>
        <dbReference type="ARBA" id="ARBA00023137"/>
    </source>
</evidence>
<evidence type="ECO:0000313" key="14">
    <source>
        <dbReference type="Proteomes" id="UP000614601"/>
    </source>
</evidence>
<dbReference type="Pfam" id="PF00017">
    <property type="entry name" value="SH2"/>
    <property type="match status" value="1"/>
</dbReference>
<dbReference type="SMART" id="SM00252">
    <property type="entry name" value="SH2"/>
    <property type="match status" value="1"/>
</dbReference>
<dbReference type="SUPFAM" id="SSF55550">
    <property type="entry name" value="SH2 domain"/>
    <property type="match status" value="1"/>
</dbReference>
<dbReference type="EMBL" id="CAJFDH010000006">
    <property type="protein sequence ID" value="CAD5228426.1"/>
    <property type="molecule type" value="Genomic_DNA"/>
</dbReference>
<keyword evidence="1 9" id="KW-0808">Transferase</keyword>
<dbReference type="Pfam" id="PF07714">
    <property type="entry name" value="PK_Tyr_Ser-Thr"/>
    <property type="match status" value="1"/>
</dbReference>
<dbReference type="InterPro" id="IPR035849">
    <property type="entry name" value="Fes/Fps/Fer_SH2"/>
</dbReference>
<keyword evidence="2 8" id="KW-0547">Nucleotide-binding</keyword>
<feature type="region of interest" description="Disordered" evidence="10">
    <location>
        <begin position="408"/>
        <end position="460"/>
    </location>
</feature>
<evidence type="ECO:0000256" key="7">
    <source>
        <dbReference type="PROSITE-ProRule" id="PRU00191"/>
    </source>
</evidence>
<evidence type="ECO:0000256" key="4">
    <source>
        <dbReference type="ARBA" id="ARBA00022840"/>
    </source>
</evidence>
<evidence type="ECO:0000256" key="9">
    <source>
        <dbReference type="RuleBase" id="RU362096"/>
    </source>
</evidence>
<feature type="compositionally biased region" description="Polar residues" evidence="10">
    <location>
        <begin position="408"/>
        <end position="432"/>
    </location>
</feature>
<comment type="similarity">
    <text evidence="9">Belongs to the protein kinase superfamily. Tyr protein kinase family.</text>
</comment>
<dbReference type="OrthoDB" id="3256376at2759"/>
<dbReference type="PROSITE" id="PS50011">
    <property type="entry name" value="PROTEIN_KINASE_DOM"/>
    <property type="match status" value="1"/>
</dbReference>
<keyword evidence="4 8" id="KW-0067">ATP-binding</keyword>
<evidence type="ECO:0000313" key="13">
    <source>
        <dbReference type="EMBL" id="CAD5228426.1"/>
    </source>
</evidence>
<comment type="catalytic activity">
    <reaction evidence="6 9">
        <text>L-tyrosyl-[protein] + ATP = O-phospho-L-tyrosyl-[protein] + ADP + H(+)</text>
        <dbReference type="Rhea" id="RHEA:10596"/>
        <dbReference type="Rhea" id="RHEA-COMP:10136"/>
        <dbReference type="Rhea" id="RHEA-COMP:20101"/>
        <dbReference type="ChEBI" id="CHEBI:15378"/>
        <dbReference type="ChEBI" id="CHEBI:30616"/>
        <dbReference type="ChEBI" id="CHEBI:46858"/>
        <dbReference type="ChEBI" id="CHEBI:61978"/>
        <dbReference type="ChEBI" id="CHEBI:456216"/>
        <dbReference type="EC" id="2.7.10.2"/>
    </reaction>
</comment>
<dbReference type="InterPro" id="IPR050198">
    <property type="entry name" value="Non-receptor_tyrosine_kinases"/>
</dbReference>
<dbReference type="GO" id="GO:0004715">
    <property type="term" value="F:non-membrane spanning protein tyrosine kinase activity"/>
    <property type="evidence" value="ECO:0007669"/>
    <property type="project" value="UniProtKB-EC"/>
</dbReference>
<evidence type="ECO:0000256" key="10">
    <source>
        <dbReference type="SAM" id="MobiDB-lite"/>
    </source>
</evidence>
<evidence type="ECO:0000256" key="2">
    <source>
        <dbReference type="ARBA" id="ARBA00022741"/>
    </source>
</evidence>
<keyword evidence="14" id="KW-1185">Reference proteome</keyword>
<sequence>MSVTSRVEKVEDPKLLQQPYFHGLLPRHDIILLLQRAGDYLVRTTEPTAGKHRAYVISIMVDPTKKKNGIKHYLLSCKRGQFYIDNPDKGFPSVVDIIHHYASNKETISIQNPNSFLKTPILRQGWELQHEHIVITKKLGEGAFGEVSLGKWSNPSTKEEVPVAIKQAKLEALTKDQIKEIMTEARFMRMFDHPNMTRLHGVAALQEPLMLVMEFCNHGALDSYLQKNTSLSMKEKTVMVVQAAFGLEYMHGLNLIHRDVAARNCLYGDDKIKIADFGLTREGPMFKMSMDKKVPIRWLAPETLKGGIYYYKSDVWSYGILCWEVYHNGSDPYPGMTIAEVNRAVRQGYRMEFKDAPSDIVAMIKKHCWVEFEDKRWNMSDVVSFLQESSPHAQPKPDAKGQKIIFKNSNPNKQSLMNTPTVYNDNATTVSKLPTADDDDNGTKAKGSKKKKEKVDKKAQ</sequence>
<dbReference type="InterPro" id="IPR000980">
    <property type="entry name" value="SH2"/>
</dbReference>
<evidence type="ECO:0000256" key="1">
    <source>
        <dbReference type="ARBA" id="ARBA00022679"/>
    </source>
</evidence>
<dbReference type="EC" id="2.7.10.2" evidence="9"/>
<dbReference type="InterPro" id="IPR036860">
    <property type="entry name" value="SH2_dom_sf"/>
</dbReference>
<dbReference type="PANTHER" id="PTHR24418">
    <property type="entry name" value="TYROSINE-PROTEIN KINASE"/>
    <property type="match status" value="1"/>
</dbReference>
<keyword evidence="5 9" id="KW-0829">Tyrosine-protein kinase</keyword>
<evidence type="ECO:0000259" key="12">
    <source>
        <dbReference type="PROSITE" id="PS50011"/>
    </source>
</evidence>
<dbReference type="CDD" id="cd10361">
    <property type="entry name" value="SH2_Fps_family"/>
    <property type="match status" value="1"/>
</dbReference>
<evidence type="ECO:0000256" key="8">
    <source>
        <dbReference type="PROSITE-ProRule" id="PRU10141"/>
    </source>
</evidence>
<dbReference type="InterPro" id="IPR000719">
    <property type="entry name" value="Prot_kinase_dom"/>
</dbReference>
<dbReference type="PROSITE" id="PS00107">
    <property type="entry name" value="PROTEIN_KINASE_ATP"/>
    <property type="match status" value="1"/>
</dbReference>
<dbReference type="Proteomes" id="UP000614601">
    <property type="component" value="Unassembled WGS sequence"/>
</dbReference>
<dbReference type="InterPro" id="IPR011009">
    <property type="entry name" value="Kinase-like_dom_sf"/>
</dbReference>
<feature type="domain" description="Protein kinase" evidence="12">
    <location>
        <begin position="133"/>
        <end position="386"/>
    </location>
</feature>
<dbReference type="EMBL" id="CAJFCW020000006">
    <property type="protein sequence ID" value="CAG9124461.1"/>
    <property type="molecule type" value="Genomic_DNA"/>
</dbReference>
<dbReference type="SUPFAM" id="SSF56112">
    <property type="entry name" value="Protein kinase-like (PK-like)"/>
    <property type="match status" value="1"/>
</dbReference>
<dbReference type="Proteomes" id="UP000783686">
    <property type="component" value="Unassembled WGS sequence"/>
</dbReference>
<dbReference type="PROSITE" id="PS00109">
    <property type="entry name" value="PROTEIN_KINASE_TYR"/>
    <property type="match status" value="1"/>
</dbReference>
<feature type="domain" description="SH2" evidence="11">
    <location>
        <begin position="20"/>
        <end position="121"/>
    </location>
</feature>
<dbReference type="Gene3D" id="3.30.505.10">
    <property type="entry name" value="SH2 domain"/>
    <property type="match status" value="1"/>
</dbReference>
<keyword evidence="3 9" id="KW-0418">Kinase</keyword>
<dbReference type="FunFam" id="3.30.200.20:FF:000518">
    <property type="entry name" value="Tyrosine-protein kinase"/>
    <property type="match status" value="1"/>
</dbReference>
<dbReference type="PRINTS" id="PR00109">
    <property type="entry name" value="TYRKINASE"/>
</dbReference>
<proteinExistence type="inferred from homology"/>